<keyword evidence="1" id="KW-1133">Transmembrane helix</keyword>
<gene>
    <name evidence="2" type="ORF">Taro_001050</name>
</gene>
<sequence>MPLKDYTILLLFKFSTYLTRLFPYNPSESSDPWVAERPSGPLARVREVGSLQLVSETEICSCYCVACVASVVAWCVRAVVAQLAVDSLALVFSYGGCLQASLGVVLLVVFGAFGCVCAAVAERACVLCGLHQCRVVVCGTVLPQALKCAIGLAGAFWQVLPERCLGGSGGGSPKTYLRCFCSYACCSVLSDGLCCLVVGLCILVKVLPKIALCRFWWRFLPGVLCVHFGPPLCCPCGLKCVVWSGCILARFSQDGSWHFWWRFSPKLLRVVLVVAALSLCRDELCDVLGHASGCCIAQLVSLVVSKFLDCTGGTSCVLVVG</sequence>
<keyword evidence="1" id="KW-0812">Transmembrane</keyword>
<organism evidence="2 3">
    <name type="scientific">Colocasia esculenta</name>
    <name type="common">Wild taro</name>
    <name type="synonym">Arum esculentum</name>
    <dbReference type="NCBI Taxonomy" id="4460"/>
    <lineage>
        <taxon>Eukaryota</taxon>
        <taxon>Viridiplantae</taxon>
        <taxon>Streptophyta</taxon>
        <taxon>Embryophyta</taxon>
        <taxon>Tracheophyta</taxon>
        <taxon>Spermatophyta</taxon>
        <taxon>Magnoliopsida</taxon>
        <taxon>Liliopsida</taxon>
        <taxon>Araceae</taxon>
        <taxon>Aroideae</taxon>
        <taxon>Colocasieae</taxon>
        <taxon>Colocasia</taxon>
    </lineage>
</organism>
<dbReference type="Proteomes" id="UP000652761">
    <property type="component" value="Unassembled WGS sequence"/>
</dbReference>
<keyword evidence="1" id="KW-0472">Membrane</keyword>
<evidence type="ECO:0000256" key="1">
    <source>
        <dbReference type="SAM" id="Phobius"/>
    </source>
</evidence>
<evidence type="ECO:0000313" key="3">
    <source>
        <dbReference type="Proteomes" id="UP000652761"/>
    </source>
</evidence>
<dbReference type="EMBL" id="NMUH01000021">
    <property type="protein sequence ID" value="MQL68749.1"/>
    <property type="molecule type" value="Genomic_DNA"/>
</dbReference>
<proteinExistence type="predicted"/>
<evidence type="ECO:0000313" key="2">
    <source>
        <dbReference type="EMBL" id="MQL68749.1"/>
    </source>
</evidence>
<reference evidence="2" key="1">
    <citation type="submission" date="2017-07" db="EMBL/GenBank/DDBJ databases">
        <title>Taro Niue Genome Assembly and Annotation.</title>
        <authorList>
            <person name="Atibalentja N."/>
            <person name="Keating K."/>
            <person name="Fields C.J."/>
        </authorList>
    </citation>
    <scope>NUCLEOTIDE SEQUENCE</scope>
    <source>
        <strain evidence="2">Niue_2</strain>
        <tissue evidence="2">Leaf</tissue>
    </source>
</reference>
<protein>
    <submittedName>
        <fullName evidence="2">Uncharacterized protein</fullName>
    </submittedName>
</protein>
<feature type="transmembrane region" description="Helical" evidence="1">
    <location>
        <begin position="60"/>
        <end position="80"/>
    </location>
</feature>
<keyword evidence="3" id="KW-1185">Reference proteome</keyword>
<name>A0A843TJH1_COLES</name>
<feature type="transmembrane region" description="Helical" evidence="1">
    <location>
        <begin position="133"/>
        <end position="160"/>
    </location>
</feature>
<comment type="caution">
    <text evidence="2">The sequence shown here is derived from an EMBL/GenBank/DDBJ whole genome shotgun (WGS) entry which is preliminary data.</text>
</comment>
<feature type="transmembrane region" description="Helical" evidence="1">
    <location>
        <begin position="100"/>
        <end position="121"/>
    </location>
</feature>
<accession>A0A843TJH1</accession>
<dbReference type="AlphaFoldDB" id="A0A843TJH1"/>